<evidence type="ECO:0000256" key="5">
    <source>
        <dbReference type="NCBIfam" id="TIGR01378"/>
    </source>
</evidence>
<dbReference type="InterPro" id="IPR007373">
    <property type="entry name" value="Thiamin_PyroPKinase_B1-bd"/>
</dbReference>
<dbReference type="EC" id="2.7.6.2" evidence="5"/>
<dbReference type="Pfam" id="PF04265">
    <property type="entry name" value="TPK_B1_binding"/>
    <property type="match status" value="1"/>
</dbReference>
<dbReference type="InterPro" id="IPR036371">
    <property type="entry name" value="TPK_B1-bd_sf"/>
</dbReference>
<evidence type="ECO:0000313" key="9">
    <source>
        <dbReference type="Proteomes" id="UP001438953"/>
    </source>
</evidence>
<keyword evidence="2" id="KW-0547">Nucleotide-binding</keyword>
<dbReference type="PANTHER" id="PTHR41299">
    <property type="entry name" value="THIAMINE PYROPHOSPHOKINASE"/>
    <property type="match status" value="1"/>
</dbReference>
<comment type="caution">
    <text evidence="8">The sequence shown here is derived from an EMBL/GenBank/DDBJ whole genome shotgun (WGS) entry which is preliminary data.</text>
</comment>
<keyword evidence="4" id="KW-0067">ATP-binding</keyword>
<dbReference type="SUPFAM" id="SSF63862">
    <property type="entry name" value="Thiamin pyrophosphokinase, substrate-binding domain"/>
    <property type="match status" value="1"/>
</dbReference>
<dbReference type="NCBIfam" id="TIGR01378">
    <property type="entry name" value="thi_PPkinase"/>
    <property type="match status" value="1"/>
</dbReference>
<dbReference type="InterPro" id="IPR006282">
    <property type="entry name" value="Thi_PPkinase"/>
</dbReference>
<evidence type="ECO:0000256" key="3">
    <source>
        <dbReference type="ARBA" id="ARBA00022777"/>
    </source>
</evidence>
<accession>A0ABV1SCG0</accession>
<dbReference type="GO" id="GO:0004788">
    <property type="term" value="F:thiamine diphosphokinase activity"/>
    <property type="evidence" value="ECO:0007669"/>
    <property type="project" value="UniProtKB-EC"/>
</dbReference>
<name>A0ABV1SCG0_9RHOB</name>
<dbReference type="InterPro" id="IPR053149">
    <property type="entry name" value="TPK"/>
</dbReference>
<dbReference type="Pfam" id="PF04263">
    <property type="entry name" value="TPK_catalytic"/>
    <property type="match status" value="1"/>
</dbReference>
<dbReference type="InterPro" id="IPR036759">
    <property type="entry name" value="TPK_catalytic_sf"/>
</dbReference>
<evidence type="ECO:0000256" key="2">
    <source>
        <dbReference type="ARBA" id="ARBA00022741"/>
    </source>
</evidence>
<dbReference type="EMBL" id="JAYWLC010000001">
    <property type="protein sequence ID" value="MER5170607.1"/>
    <property type="molecule type" value="Genomic_DNA"/>
</dbReference>
<dbReference type="RefSeq" id="WP_350934551.1">
    <property type="nucleotide sequence ID" value="NZ_JAYWLC010000001.1"/>
</dbReference>
<dbReference type="CDD" id="cd07995">
    <property type="entry name" value="TPK"/>
    <property type="match status" value="1"/>
</dbReference>
<evidence type="ECO:0000256" key="4">
    <source>
        <dbReference type="ARBA" id="ARBA00022840"/>
    </source>
</evidence>
<proteinExistence type="predicted"/>
<reference evidence="8 9" key="1">
    <citation type="submission" date="2024-06" db="EMBL/GenBank/DDBJ databases">
        <title>Thioclava kandeliae sp. nov. from a rhizosphere soil sample of Kandelia candel in a mangrove.</title>
        <authorList>
            <person name="Mu T."/>
        </authorList>
    </citation>
    <scope>NUCLEOTIDE SEQUENCE [LARGE SCALE GENOMIC DNA]</scope>
    <source>
        <strain evidence="8 9">CPCC 100088</strain>
    </source>
</reference>
<dbReference type="Gene3D" id="3.40.50.10240">
    <property type="entry name" value="Thiamin pyrophosphokinase, catalytic domain"/>
    <property type="match status" value="1"/>
</dbReference>
<keyword evidence="9" id="KW-1185">Reference proteome</keyword>
<protein>
    <recommendedName>
        <fullName evidence="5">Thiamine diphosphokinase</fullName>
        <ecNumber evidence="5">2.7.6.2</ecNumber>
    </recommendedName>
</protein>
<keyword evidence="1 8" id="KW-0808">Transferase</keyword>
<feature type="domain" description="Thiamin pyrophosphokinase thiamin-binding" evidence="7">
    <location>
        <begin position="152"/>
        <end position="201"/>
    </location>
</feature>
<dbReference type="InterPro" id="IPR007371">
    <property type="entry name" value="TPK_catalytic"/>
</dbReference>
<dbReference type="SUPFAM" id="SSF63999">
    <property type="entry name" value="Thiamin pyrophosphokinase, catalytic domain"/>
    <property type="match status" value="1"/>
</dbReference>
<gene>
    <name evidence="8" type="ORF">VSX56_02370</name>
</gene>
<feature type="domain" description="Thiamin pyrophosphokinase catalytic" evidence="6">
    <location>
        <begin position="29"/>
        <end position="124"/>
    </location>
</feature>
<evidence type="ECO:0000259" key="6">
    <source>
        <dbReference type="Pfam" id="PF04263"/>
    </source>
</evidence>
<organism evidence="8 9">
    <name type="scientific">Thioclava kandeliae</name>
    <dbReference type="NCBI Taxonomy" id="3070818"/>
    <lineage>
        <taxon>Bacteria</taxon>
        <taxon>Pseudomonadati</taxon>
        <taxon>Pseudomonadota</taxon>
        <taxon>Alphaproteobacteria</taxon>
        <taxon>Rhodobacterales</taxon>
        <taxon>Paracoccaceae</taxon>
        <taxon>Thioclava</taxon>
    </lineage>
</organism>
<keyword evidence="3" id="KW-0418">Kinase</keyword>
<dbReference type="Proteomes" id="UP001438953">
    <property type="component" value="Unassembled WGS sequence"/>
</dbReference>
<sequence length="220" mass="23440">MTETPVLSRKTGITLMGGGEIDTQDVYQALEFAPHLVAADGGANKAMALDLMPEAVIGDLDSLSAQARNRIAPDSIHHVAEQDSVDFEKALRLTCAPFYLGLGFTGRRVDHTLAALSVLVRFPERSILLLDASDIIFSAPPEMRLDLPVGMRLSLYPLGPCDGSSTGLQYPLDGVRLDPVGMIGTSNKVTGPVTLKMTGPCLVILPKAALRIVLHGLGLR</sequence>
<dbReference type="PANTHER" id="PTHR41299:SF1">
    <property type="entry name" value="THIAMINE PYROPHOSPHOKINASE"/>
    <property type="match status" value="1"/>
</dbReference>
<evidence type="ECO:0000256" key="1">
    <source>
        <dbReference type="ARBA" id="ARBA00022679"/>
    </source>
</evidence>
<evidence type="ECO:0000313" key="8">
    <source>
        <dbReference type="EMBL" id="MER5170607.1"/>
    </source>
</evidence>
<evidence type="ECO:0000259" key="7">
    <source>
        <dbReference type="Pfam" id="PF04265"/>
    </source>
</evidence>